<accession>A0ABW0RBC2</accession>
<reference evidence="2" key="1">
    <citation type="journal article" date="2019" name="Int. J. Syst. Evol. Microbiol.">
        <title>The Global Catalogue of Microorganisms (GCM) 10K type strain sequencing project: providing services to taxonomists for standard genome sequencing and annotation.</title>
        <authorList>
            <consortium name="The Broad Institute Genomics Platform"/>
            <consortium name="The Broad Institute Genome Sequencing Center for Infectious Disease"/>
            <person name="Wu L."/>
            <person name="Ma J."/>
        </authorList>
    </citation>
    <scope>NUCLEOTIDE SEQUENCE [LARGE SCALE GENOMIC DNA]</scope>
    <source>
        <strain evidence="2">CCUG 56331</strain>
    </source>
</reference>
<comment type="caution">
    <text evidence="1">The sequence shown here is derived from an EMBL/GenBank/DDBJ whole genome shotgun (WGS) entry which is preliminary data.</text>
</comment>
<keyword evidence="2" id="KW-1185">Reference proteome</keyword>
<dbReference type="Pfam" id="PF05610">
    <property type="entry name" value="DUF779"/>
    <property type="match status" value="1"/>
</dbReference>
<organism evidence="1 2">
    <name type="scientific">Ureibacillus suwonensis</name>
    <dbReference type="NCBI Taxonomy" id="313007"/>
    <lineage>
        <taxon>Bacteria</taxon>
        <taxon>Bacillati</taxon>
        <taxon>Bacillota</taxon>
        <taxon>Bacilli</taxon>
        <taxon>Bacillales</taxon>
        <taxon>Caryophanaceae</taxon>
        <taxon>Ureibacillus</taxon>
    </lineage>
</organism>
<sequence>MHRANLPYWQHLRIVIDATDGISNSFSLESTENKSFVIQAKKWEE</sequence>
<dbReference type="Proteomes" id="UP001595978">
    <property type="component" value="Unassembled WGS sequence"/>
</dbReference>
<evidence type="ECO:0000313" key="2">
    <source>
        <dbReference type="Proteomes" id="UP001595978"/>
    </source>
</evidence>
<gene>
    <name evidence="1" type="ORF">ACFPOH_04975</name>
</gene>
<protein>
    <submittedName>
        <fullName evidence="1">DUF779 domain-containing protein</fullName>
    </submittedName>
</protein>
<name>A0ABW0RBC2_9BACL</name>
<dbReference type="InterPro" id="IPR008497">
    <property type="entry name" value="DUF779"/>
</dbReference>
<evidence type="ECO:0000313" key="1">
    <source>
        <dbReference type="EMBL" id="MFC5541130.1"/>
    </source>
</evidence>
<proteinExistence type="predicted"/>
<dbReference type="RefSeq" id="WP_390308963.1">
    <property type="nucleotide sequence ID" value="NZ_JBHSNQ010000048.1"/>
</dbReference>
<dbReference type="EMBL" id="JBHSNQ010000048">
    <property type="protein sequence ID" value="MFC5541130.1"/>
    <property type="molecule type" value="Genomic_DNA"/>
</dbReference>